<dbReference type="AlphaFoldDB" id="A0A9Q3W376"/>
<keyword evidence="1 4" id="KW-0413">Isomerase</keyword>
<evidence type="ECO:0000256" key="2">
    <source>
        <dbReference type="PIRSR" id="PIRSR006386-1"/>
    </source>
</evidence>
<dbReference type="RefSeq" id="WP_080531231.1">
    <property type="nucleotide sequence ID" value="NZ_CBDDTQ010000005.1"/>
</dbReference>
<evidence type="ECO:0000256" key="1">
    <source>
        <dbReference type="PIRNR" id="PIRNR006386"/>
    </source>
</evidence>
<dbReference type="Proteomes" id="UP001107961">
    <property type="component" value="Unassembled WGS sequence"/>
</dbReference>
<dbReference type="InterPro" id="IPR044087">
    <property type="entry name" value="NahD-like"/>
</dbReference>
<gene>
    <name evidence="4" type="ORF">LZG35_04020</name>
</gene>
<dbReference type="GO" id="GO:0004602">
    <property type="term" value="F:glutathione peroxidase activity"/>
    <property type="evidence" value="ECO:0007669"/>
    <property type="project" value="TreeGrafter"/>
</dbReference>
<dbReference type="EC" id="5.99.1.4" evidence="1"/>
<dbReference type="GO" id="GO:0018845">
    <property type="term" value="F:2-hydroxychromene-2-carboxylate isomerase activity"/>
    <property type="evidence" value="ECO:0007669"/>
    <property type="project" value="UniProtKB-UniRule"/>
</dbReference>
<name>A0A9Q3W376_9GAMM</name>
<dbReference type="GO" id="GO:0006749">
    <property type="term" value="P:glutathione metabolic process"/>
    <property type="evidence" value="ECO:0007669"/>
    <property type="project" value="TreeGrafter"/>
</dbReference>
<dbReference type="InterPro" id="IPR001853">
    <property type="entry name" value="DSBA-like_thioredoxin_dom"/>
</dbReference>
<protein>
    <recommendedName>
        <fullName evidence="1">2-hydroxychromene-2-carboxylate isomerase</fullName>
        <ecNumber evidence="1">5.99.1.4</ecNumber>
    </recommendedName>
</protein>
<organism evidence="4 5">
    <name type="scientific">Alloalcanivorax xenomutans</name>
    <dbReference type="NCBI Taxonomy" id="1094342"/>
    <lineage>
        <taxon>Bacteria</taxon>
        <taxon>Pseudomonadati</taxon>
        <taxon>Pseudomonadota</taxon>
        <taxon>Gammaproteobacteria</taxon>
        <taxon>Oceanospirillales</taxon>
        <taxon>Alcanivoracaceae</taxon>
        <taxon>Alloalcanivorax</taxon>
    </lineage>
</organism>
<dbReference type="InterPro" id="IPR036249">
    <property type="entry name" value="Thioredoxin-like_sf"/>
</dbReference>
<comment type="caution">
    <text evidence="4">The sequence shown here is derived from an EMBL/GenBank/DDBJ whole genome shotgun (WGS) entry which is preliminary data.</text>
</comment>
<sequence>MKVETIDYYFWMNSDWAYLGADRLEALAERQNIRVLYKPVDLPNIYYRTGGQLLSDRSPERRAYRVLELKRWCRKLKISINAQPAFMCPNADLASCIVIAADRQGLPVGPLYKSILHAQWCQDRDISSERTLLDILNERGLDGGRLISLARQSDIADVYRYYTDEAVSAGVFGSPSYVFQGELFWGQDRLEMLEEAVEAAMGRSE</sequence>
<dbReference type="GO" id="GO:0004364">
    <property type="term" value="F:glutathione transferase activity"/>
    <property type="evidence" value="ECO:0007669"/>
    <property type="project" value="TreeGrafter"/>
</dbReference>
<dbReference type="GO" id="GO:1901170">
    <property type="term" value="P:naphthalene catabolic process"/>
    <property type="evidence" value="ECO:0007669"/>
    <property type="project" value="InterPro"/>
</dbReference>
<dbReference type="GeneID" id="94687440"/>
<dbReference type="PIRSF" id="PIRSF006386">
    <property type="entry name" value="HCCAis_GSTk"/>
    <property type="match status" value="1"/>
</dbReference>
<reference evidence="4" key="1">
    <citation type="submission" date="2022-01" db="EMBL/GenBank/DDBJ databases">
        <authorList>
            <person name="Karlyshev A.V."/>
            <person name="Jaspars M."/>
        </authorList>
    </citation>
    <scope>NUCLEOTIDE SEQUENCE</scope>
    <source>
        <strain evidence="4">AGSA3-2</strain>
    </source>
</reference>
<accession>A0A9Q3W376</accession>
<dbReference type="SUPFAM" id="SSF52833">
    <property type="entry name" value="Thioredoxin-like"/>
    <property type="match status" value="1"/>
</dbReference>
<dbReference type="EMBL" id="JAJVKT010000004">
    <property type="protein sequence ID" value="MCE7507790.1"/>
    <property type="molecule type" value="Genomic_DNA"/>
</dbReference>
<evidence type="ECO:0000313" key="5">
    <source>
        <dbReference type="Proteomes" id="UP001107961"/>
    </source>
</evidence>
<dbReference type="Gene3D" id="3.40.30.10">
    <property type="entry name" value="Glutaredoxin"/>
    <property type="match status" value="1"/>
</dbReference>
<dbReference type="PANTHER" id="PTHR42943:SF13">
    <property type="entry name" value="GLUTATHIONE S-TRANSFERASE KAPPA-RELATED"/>
    <property type="match status" value="1"/>
</dbReference>
<comment type="catalytic activity">
    <reaction evidence="1">
        <text>2-hydroxychromene-2-carboxylate = (3E)-4-(2-hydroxyphenyl)-2-oxobut-3-enoate</text>
        <dbReference type="Rhea" id="RHEA:27401"/>
        <dbReference type="ChEBI" id="CHEBI:59350"/>
        <dbReference type="ChEBI" id="CHEBI:59353"/>
        <dbReference type="EC" id="5.99.1.4"/>
    </reaction>
</comment>
<dbReference type="InterPro" id="IPR051924">
    <property type="entry name" value="GST_Kappa/NadH"/>
</dbReference>
<dbReference type="CDD" id="cd03022">
    <property type="entry name" value="DsbA_HCCA_Iso"/>
    <property type="match status" value="1"/>
</dbReference>
<evidence type="ECO:0000259" key="3">
    <source>
        <dbReference type="Pfam" id="PF01323"/>
    </source>
</evidence>
<feature type="domain" description="DSBA-like thioredoxin" evidence="3">
    <location>
        <begin position="5"/>
        <end position="197"/>
    </location>
</feature>
<dbReference type="InterPro" id="IPR014440">
    <property type="entry name" value="HCCAis_GSTk"/>
</dbReference>
<feature type="active site" description="Nucleophile" evidence="2">
    <location>
        <position position="14"/>
    </location>
</feature>
<dbReference type="Pfam" id="PF01323">
    <property type="entry name" value="DSBA"/>
    <property type="match status" value="1"/>
</dbReference>
<dbReference type="KEGG" id="axe:P40_14090"/>
<comment type="similarity">
    <text evidence="1">Belongs to the GST superfamily. NadH family.</text>
</comment>
<keyword evidence="5" id="KW-1185">Reference proteome</keyword>
<proteinExistence type="inferred from homology"/>
<dbReference type="PANTHER" id="PTHR42943">
    <property type="entry name" value="GLUTATHIONE S-TRANSFERASE KAPPA"/>
    <property type="match status" value="1"/>
</dbReference>
<evidence type="ECO:0000313" key="4">
    <source>
        <dbReference type="EMBL" id="MCE7507790.1"/>
    </source>
</evidence>